<gene>
    <name evidence="5" type="ORF">D7Y07_14845</name>
</gene>
<dbReference type="InterPro" id="IPR019937">
    <property type="entry name" value="Cycl-permuted_mutarotase"/>
</dbReference>
<dbReference type="PANTHER" id="PTHR22901">
    <property type="entry name" value="SIALATE O-ACETYLESTERASE"/>
    <property type="match status" value="1"/>
</dbReference>
<dbReference type="Gene3D" id="3.40.50.1110">
    <property type="entry name" value="SGNH hydrolase"/>
    <property type="match status" value="2"/>
</dbReference>
<dbReference type="InterPro" id="IPR013783">
    <property type="entry name" value="Ig-like_fold"/>
</dbReference>
<evidence type="ECO:0000313" key="6">
    <source>
        <dbReference type="Proteomes" id="UP000267159"/>
    </source>
</evidence>
<keyword evidence="2" id="KW-0732">Signal</keyword>
<keyword evidence="1" id="KW-0378">Hydrolase</keyword>
<evidence type="ECO:0000259" key="4">
    <source>
        <dbReference type="Pfam" id="PF13472"/>
    </source>
</evidence>
<organism evidence="5 6">
    <name type="scientific">Bacteroides acidifaciens</name>
    <dbReference type="NCBI Taxonomy" id="85831"/>
    <lineage>
        <taxon>Bacteria</taxon>
        <taxon>Pseudomonadati</taxon>
        <taxon>Bacteroidota</taxon>
        <taxon>Bacteroidia</taxon>
        <taxon>Bacteroidales</taxon>
        <taxon>Bacteroidaceae</taxon>
        <taxon>Bacteroides</taxon>
    </lineage>
</organism>
<comment type="caution">
    <text evidence="5">The sequence shown here is derived from an EMBL/GenBank/DDBJ whole genome shotgun (WGS) entry which is preliminary data.</text>
</comment>
<dbReference type="GO" id="GO:0001681">
    <property type="term" value="F:sialate O-acetylesterase activity"/>
    <property type="evidence" value="ECO:0007669"/>
    <property type="project" value="InterPro"/>
</dbReference>
<dbReference type="InterPro" id="IPR005181">
    <property type="entry name" value="SASA"/>
</dbReference>
<evidence type="ECO:0000259" key="3">
    <source>
        <dbReference type="Pfam" id="PF03629"/>
    </source>
</evidence>
<proteinExistence type="predicted"/>
<dbReference type="Pfam" id="PF24996">
    <property type="entry name" value="NANM"/>
    <property type="match status" value="2"/>
</dbReference>
<dbReference type="Proteomes" id="UP000267159">
    <property type="component" value="Unassembled WGS sequence"/>
</dbReference>
<evidence type="ECO:0000256" key="1">
    <source>
        <dbReference type="ARBA" id="ARBA00022801"/>
    </source>
</evidence>
<dbReference type="STRING" id="1235814.GCA_000613385_01534"/>
<evidence type="ECO:0000256" key="2">
    <source>
        <dbReference type="SAM" id="SignalP"/>
    </source>
</evidence>
<dbReference type="Gene3D" id="2.60.40.10">
    <property type="entry name" value="Immunoglobulins"/>
    <property type="match status" value="1"/>
</dbReference>
<dbReference type="InterPro" id="IPR015915">
    <property type="entry name" value="Kelch-typ_b-propeller"/>
</dbReference>
<accession>A0A3L8A5G9</accession>
<dbReference type="SUPFAM" id="SSF117281">
    <property type="entry name" value="Kelch motif"/>
    <property type="match status" value="1"/>
</dbReference>
<feature type="domain" description="Sialate O-acetylesterase" evidence="3">
    <location>
        <begin position="302"/>
        <end position="578"/>
    </location>
</feature>
<feature type="domain" description="SGNH hydrolase-type esterase" evidence="4">
    <location>
        <begin position="27"/>
        <end position="203"/>
    </location>
</feature>
<dbReference type="NCBIfam" id="TIGR03548">
    <property type="entry name" value="mutarot_permut"/>
    <property type="match status" value="1"/>
</dbReference>
<dbReference type="Pfam" id="PF13472">
    <property type="entry name" value="Lipase_GDSL_2"/>
    <property type="match status" value="1"/>
</dbReference>
<dbReference type="GO" id="GO:0005975">
    <property type="term" value="P:carbohydrate metabolic process"/>
    <property type="evidence" value="ECO:0007669"/>
    <property type="project" value="TreeGrafter"/>
</dbReference>
<dbReference type="InterPro" id="IPR056734">
    <property type="entry name" value="NANM"/>
</dbReference>
<dbReference type="PANTHER" id="PTHR22901:SF0">
    <property type="entry name" value="SIALATE O-ACETYLESTERASE"/>
    <property type="match status" value="1"/>
</dbReference>
<evidence type="ECO:0000313" key="5">
    <source>
        <dbReference type="EMBL" id="RLT79234.1"/>
    </source>
</evidence>
<sequence length="1048" mass="117086">MKKILILSVCLFVCCVLSAQQRIKVACVGNSITYGTGLSDRATQSYPIQLQKLLGERYEVENFGKPGATLLNQGHRPYTRQEEYQKALDFAGDIVVIHLGINDTDPRDWANYRDFFVKDYLSLIDTFRKANPDVRIIIARMTPIADRHNRFLSGTRDWHGEIQTAIETVARYAGVQLIDFHKPLYPYPFLLPDAVHPTAEGAAIMAKTVYSAITGDYGGLKLSPLYTDNMVLQRDTPLLIQGTADAGEQVTVCINRQQWITKTTPDGKWSVKLSPLKAGGPYTLAISTPQRALKYTNVLAGEVWLCSGQSNMEFMLSQATTGKKDIPQAADEQLRLYDMKARWRTDAVQWDASVLDSLNHLQYYKDTEWQTCTPDNAARFSAIAFYFGQMLRDSLKVPVGLICNAIGGSPTESWIDRNTLEYHFPAILKDWTHNDFIQDWVRGRAALNIKQSKEKFQRHPYEPCYLYESGIRPLAQYPVKGVIWYQGESNAHNCEAHEKLFKLLICSWRKNWENEELPFYYVQLSSIARPSWPWFRDSQRRMMNEVPNTGMAVSSDNGDSLDVHPRNKKPIGERLARWALNRTYGMNHVLPSGPLFHQADFRENAVYVTFNYGKGLKSSDGHPLRTFEVAETDGIYYPAVAEIIDGRIKVYSEQVKHPRYVRYGWQPFTCANLVNEAGLPASTFRAEAPERFITDIHLQKMEGFPQSEKGFKLGVSACYSGILSGNLLMAGGCNFPGVPASDGGKKKFYRGIYTAMINTDTVLAWRKVGELPVASAYGVSVSCPDGIICIGGTDGKDALTSVYKISWGRNPKAAKQGKVVIETLPALPYALDNMCGTLIGGQLFVAGGNRNGKPSNSFLCLDLDRLETGWQELPDFPGDARTQAVCAGQLKDGETRIFLWGGFAASTDGKPATLSTDGYCYSSASRQWTPIATPTGNDGETISLGGGTAIAINENLILCTGGVNKDIFLAALRQPQKDYLFHPAEWYKFNDRILIYNINQNTWQEIARTPQTARAGAALTGWDETYYNINGELKPGVRTPEIIRITVE</sequence>
<dbReference type="Pfam" id="PF03629">
    <property type="entry name" value="SASA"/>
    <property type="match status" value="1"/>
</dbReference>
<dbReference type="SUPFAM" id="SSF52266">
    <property type="entry name" value="SGNH hydrolase"/>
    <property type="match status" value="2"/>
</dbReference>
<name>A0A3L8A5G9_9BACE</name>
<dbReference type="AlphaFoldDB" id="A0A3L8A5G9"/>
<dbReference type="InterPro" id="IPR013830">
    <property type="entry name" value="SGNH_hydro"/>
</dbReference>
<feature type="chain" id="PRO_5017993960" evidence="2">
    <location>
        <begin position="20"/>
        <end position="1048"/>
    </location>
</feature>
<feature type="signal peptide" evidence="2">
    <location>
        <begin position="1"/>
        <end position="19"/>
    </location>
</feature>
<protein>
    <submittedName>
        <fullName evidence="5">Cyclically-permuted mutarotase family protein</fullName>
    </submittedName>
</protein>
<dbReference type="RefSeq" id="WP_121766904.1">
    <property type="nucleotide sequence ID" value="NZ_CAOZCP010000026.1"/>
</dbReference>
<reference evidence="5 6" key="1">
    <citation type="submission" date="2018-09" db="EMBL/GenBank/DDBJ databases">
        <title>Murine metabolic-syndrome-specific gut microbial biobank.</title>
        <authorList>
            <person name="Liu C."/>
        </authorList>
    </citation>
    <scope>NUCLEOTIDE SEQUENCE [LARGE SCALE GENOMIC DNA]</scope>
    <source>
        <strain evidence="5 6">0.1X-D8-26</strain>
    </source>
</reference>
<dbReference type="EMBL" id="RAZM01000058">
    <property type="protein sequence ID" value="RLT79234.1"/>
    <property type="molecule type" value="Genomic_DNA"/>
</dbReference>
<dbReference type="Gene3D" id="2.120.10.80">
    <property type="entry name" value="Kelch-type beta propeller"/>
    <property type="match status" value="1"/>
</dbReference>
<dbReference type="InterPro" id="IPR039329">
    <property type="entry name" value="SIAE"/>
</dbReference>
<dbReference type="InterPro" id="IPR036514">
    <property type="entry name" value="SGNH_hydro_sf"/>
</dbReference>